<organism evidence="4">
    <name type="scientific">Haemonchus contortus</name>
    <name type="common">Barber pole worm</name>
    <dbReference type="NCBI Taxonomy" id="6289"/>
    <lineage>
        <taxon>Eukaryota</taxon>
        <taxon>Metazoa</taxon>
        <taxon>Ecdysozoa</taxon>
        <taxon>Nematoda</taxon>
        <taxon>Chromadorea</taxon>
        <taxon>Rhabditida</taxon>
        <taxon>Rhabditina</taxon>
        <taxon>Rhabditomorpha</taxon>
        <taxon>Strongyloidea</taxon>
        <taxon>Trichostrongylidae</taxon>
        <taxon>Haemonchus</taxon>
    </lineage>
</organism>
<protein>
    <recommendedName>
        <fullName evidence="1">Major sperm protein</fullName>
    </recommendedName>
</protein>
<accession>W6NAL3</accession>
<comment type="function">
    <text evidence="1">Central component in molecular interactions underlying sperm crawling. Forms an extensive filament system that extends from sperm villipoda, along the leading edge of the pseudopod.</text>
</comment>
<dbReference type="PROSITE" id="PS50202">
    <property type="entry name" value="MSP"/>
    <property type="match status" value="1"/>
</dbReference>
<reference evidence="6" key="3">
    <citation type="submission" date="2020-12" db="UniProtKB">
        <authorList>
            <consortium name="WormBaseParasite"/>
        </authorList>
    </citation>
    <scope>IDENTIFICATION</scope>
    <source>
        <strain evidence="6">MHco3</strain>
    </source>
</reference>
<reference evidence="4" key="1">
    <citation type="submission" date="2013-03" db="EMBL/GenBank/DDBJ databases">
        <authorList>
            <person name="Aslett M."/>
        </authorList>
    </citation>
    <scope>NUCLEOTIDE SEQUENCE [LARGE SCALE GENOMIC DNA]</scope>
    <source>
        <strain evidence="4">ISE/inbred ISE</strain>
    </source>
</reference>
<dbReference type="InterPro" id="IPR008962">
    <property type="entry name" value="PapD-like_sf"/>
</dbReference>
<evidence type="ECO:0000259" key="3">
    <source>
        <dbReference type="PROSITE" id="PS50202"/>
    </source>
</evidence>
<evidence type="ECO:0000313" key="5">
    <source>
        <dbReference type="Proteomes" id="UP000025227"/>
    </source>
</evidence>
<dbReference type="OMA" id="KEDKMVV"/>
<gene>
    <name evidence="4" type="ORF">HCOI_00466100</name>
</gene>
<proteinExistence type="predicted"/>
<evidence type="ECO:0000256" key="1">
    <source>
        <dbReference type="RuleBase" id="RU003425"/>
    </source>
</evidence>
<dbReference type="SUPFAM" id="SSF49354">
    <property type="entry name" value="PapD-like"/>
    <property type="match status" value="1"/>
</dbReference>
<reference evidence="4" key="2">
    <citation type="submission" date="2013-05" db="EMBL/GenBank/DDBJ databases">
        <title>The genome and transcriptome of Haemonchus contortus: a key model parasite for drug and vaccine discovery.</title>
        <authorList>
            <person name="Laing R."/>
            <person name="Kikuchi T."/>
            <person name="Martinelli A."/>
            <person name="Tsai I.J."/>
            <person name="Beech R.N."/>
            <person name="Redman E."/>
            <person name="Holroyd N."/>
            <person name="Bartley D.J."/>
            <person name="Beasley H."/>
            <person name="Britton C."/>
            <person name="Curran D."/>
            <person name="Devaney E."/>
            <person name="Gilabert A."/>
            <person name="Jackson F."/>
            <person name="Hunt M."/>
            <person name="Johnston S."/>
            <person name="Kryukov I."/>
            <person name="Li K."/>
            <person name="Morrison A.A."/>
            <person name="Reid A.J."/>
            <person name="Sargison N."/>
            <person name="Saunders G."/>
            <person name="Wasmuth J.D."/>
            <person name="Wolstenholme A."/>
            <person name="Berriman M."/>
            <person name="Gilleard J.S."/>
            <person name="Cotton J.A."/>
        </authorList>
    </citation>
    <scope>NUCLEOTIDE SEQUENCE [LARGE SCALE GENOMIC DNA]</scope>
    <source>
        <strain evidence="4">ISE/inbred ISE</strain>
    </source>
</reference>
<dbReference type="InterPro" id="IPR013783">
    <property type="entry name" value="Ig-like_fold"/>
</dbReference>
<feature type="region of interest" description="Disordered" evidence="2">
    <location>
        <begin position="106"/>
        <end position="140"/>
    </location>
</feature>
<dbReference type="Pfam" id="PF00635">
    <property type="entry name" value="Motile_Sperm"/>
    <property type="match status" value="1"/>
</dbReference>
<feature type="compositionally biased region" description="Pro residues" evidence="2">
    <location>
        <begin position="116"/>
        <end position="127"/>
    </location>
</feature>
<dbReference type="EMBL" id="CAVP010053810">
    <property type="protein sequence ID" value="CDL93970.1"/>
    <property type="molecule type" value="Genomic_DNA"/>
</dbReference>
<dbReference type="Gene3D" id="2.60.40.10">
    <property type="entry name" value="Immunoglobulins"/>
    <property type="match status" value="1"/>
</dbReference>
<keyword evidence="1" id="KW-0963">Cytoplasm</keyword>
<evidence type="ECO:0000256" key="2">
    <source>
        <dbReference type="SAM" id="MobiDB-lite"/>
    </source>
</evidence>
<dbReference type="WBParaSite" id="HCON_00007010-00001">
    <property type="protein sequence ID" value="HCON_00007010-00001"/>
    <property type="gene ID" value="HCON_00007010"/>
</dbReference>
<dbReference type="Proteomes" id="UP000025227">
    <property type="component" value="Unplaced"/>
</dbReference>
<evidence type="ECO:0000313" key="4">
    <source>
        <dbReference type="EMBL" id="CDL93970.1"/>
    </source>
</evidence>
<sequence length="140" mass="13848">MSLTADPPNGTVPATGGTLTHNLVNGGAEKLVFKVRSSNNTEYRVKPVFGFVDPGASTKLEITRLAGPPKEDKMVVQFAPAPAGATDPAAAFASVQPAGNVTIPLSATAPAAEAPPAAPPAEAPPAAPAGEAPPAAPPPQ</sequence>
<keyword evidence="1" id="KW-0206">Cytoskeleton</keyword>
<dbReference type="InterPro" id="IPR051774">
    <property type="entry name" value="Sperm-specific_class_P"/>
</dbReference>
<dbReference type="AlphaFoldDB" id="W6NAL3"/>
<dbReference type="OrthoDB" id="264603at2759"/>
<dbReference type="InterPro" id="IPR000535">
    <property type="entry name" value="MSP_dom"/>
</dbReference>
<dbReference type="PANTHER" id="PTHR22947:SF7">
    <property type="entry name" value="MSP DOMAIN-CONTAINING PROTEIN-RELATED"/>
    <property type="match status" value="1"/>
</dbReference>
<dbReference type="PANTHER" id="PTHR22947">
    <property type="entry name" value="MAJOR SPERM PROTEIN"/>
    <property type="match status" value="1"/>
</dbReference>
<evidence type="ECO:0000313" key="6">
    <source>
        <dbReference type="WBParaSite" id="HCON_00007010-00001"/>
    </source>
</evidence>
<keyword evidence="5" id="KW-1185">Reference proteome</keyword>
<feature type="domain" description="MSP" evidence="3">
    <location>
        <begin position="1"/>
        <end position="108"/>
    </location>
</feature>
<name>W6NAL3_HAECO</name>
<dbReference type="FunFam" id="2.60.40.10:FF:002024">
    <property type="entry name" value="Sperm-specific class P protein 19"/>
    <property type="match status" value="1"/>
</dbReference>